<dbReference type="PANTHER" id="PTHR43791">
    <property type="entry name" value="PERMEASE-RELATED"/>
    <property type="match status" value="1"/>
</dbReference>
<feature type="region of interest" description="Disordered" evidence="6">
    <location>
        <begin position="1"/>
        <end position="34"/>
    </location>
</feature>
<evidence type="ECO:0000256" key="5">
    <source>
        <dbReference type="ARBA" id="ARBA00023136"/>
    </source>
</evidence>
<evidence type="ECO:0000256" key="7">
    <source>
        <dbReference type="SAM" id="Phobius"/>
    </source>
</evidence>
<protein>
    <recommendedName>
        <fullName evidence="10">Allantoate permease</fullName>
    </recommendedName>
</protein>
<dbReference type="OrthoDB" id="2985014at2759"/>
<organism evidence="8 9">
    <name type="scientific">Talaromyces marneffei (strain ATCC 18224 / CBS 334.59 / QM 7333)</name>
    <name type="common">Penicillium marneffei</name>
    <dbReference type="NCBI Taxonomy" id="441960"/>
    <lineage>
        <taxon>Eukaryota</taxon>
        <taxon>Fungi</taxon>
        <taxon>Dikarya</taxon>
        <taxon>Ascomycota</taxon>
        <taxon>Pezizomycotina</taxon>
        <taxon>Eurotiomycetes</taxon>
        <taxon>Eurotiomycetidae</taxon>
        <taxon>Eurotiales</taxon>
        <taxon>Trichocomaceae</taxon>
        <taxon>Talaromyces</taxon>
        <taxon>Talaromyces sect. Talaromyces</taxon>
    </lineage>
</organism>
<feature type="transmembrane region" description="Helical" evidence="7">
    <location>
        <begin position="320"/>
        <end position="342"/>
    </location>
</feature>
<feature type="transmembrane region" description="Helical" evidence="7">
    <location>
        <begin position="296"/>
        <end position="314"/>
    </location>
</feature>
<keyword evidence="4 7" id="KW-1133">Transmembrane helix</keyword>
<keyword evidence="3 7" id="KW-0812">Transmembrane</keyword>
<reference evidence="9" key="1">
    <citation type="journal article" date="2015" name="Genome Announc.">
        <title>Genome sequence of the AIDS-associated pathogen Penicillium marneffei (ATCC18224) and its near taxonomic relative Talaromyces stipitatus (ATCC10500).</title>
        <authorList>
            <person name="Nierman W.C."/>
            <person name="Fedorova-Abrams N.D."/>
            <person name="Andrianopoulos A."/>
        </authorList>
    </citation>
    <scope>NUCLEOTIDE SEQUENCE [LARGE SCALE GENOMIC DNA]</scope>
    <source>
        <strain evidence="9">ATCC 18224 / CBS 334.59 / QM 7333</strain>
    </source>
</reference>
<dbReference type="Pfam" id="PF07690">
    <property type="entry name" value="MFS_1"/>
    <property type="match status" value="1"/>
</dbReference>
<evidence type="ECO:0008006" key="10">
    <source>
        <dbReference type="Google" id="ProtNLM"/>
    </source>
</evidence>
<comment type="subcellular location">
    <subcellularLocation>
        <location evidence="1">Membrane</location>
        <topology evidence="1">Multi-pass membrane protein</topology>
    </subcellularLocation>
</comment>
<evidence type="ECO:0000256" key="3">
    <source>
        <dbReference type="ARBA" id="ARBA00022692"/>
    </source>
</evidence>
<dbReference type="EMBL" id="DS995903">
    <property type="protein sequence ID" value="EEA22048.1"/>
    <property type="molecule type" value="Genomic_DNA"/>
</dbReference>
<dbReference type="InterPro" id="IPR011701">
    <property type="entry name" value="MFS"/>
</dbReference>
<accession>B6QLS1</accession>
<name>B6QLS1_TALMQ</name>
<evidence type="ECO:0000256" key="1">
    <source>
        <dbReference type="ARBA" id="ARBA00004141"/>
    </source>
</evidence>
<gene>
    <name evidence="8" type="ORF">PMAA_058280</name>
</gene>
<dbReference type="AlphaFoldDB" id="B6QLS1"/>
<evidence type="ECO:0000256" key="4">
    <source>
        <dbReference type="ARBA" id="ARBA00022989"/>
    </source>
</evidence>
<evidence type="ECO:0000313" key="9">
    <source>
        <dbReference type="Proteomes" id="UP000001294"/>
    </source>
</evidence>
<evidence type="ECO:0000256" key="6">
    <source>
        <dbReference type="SAM" id="MobiDB-lite"/>
    </source>
</evidence>
<dbReference type="Proteomes" id="UP000001294">
    <property type="component" value="Unassembled WGS sequence"/>
</dbReference>
<sequence>MTFFTKNNSAVDSPSSSAEDIEQQQVSAASKSDNEPYIREVPTTLGRAAFLDTFTPEEQKKIIRKVDYRILRIVGVIYLVKQIDVNNASSVKVLAVGKPTNILAQLQRTSDQYNSVQSIYYISYIIFELPSNLLLKWMKPRLFQTRVCFIWGFVLACHATVKDKEATMAFAGIVFTVYPDYPRSPRSAQWLTPREQEFIEKRLADNTPRTDDSLFSWRKAIDTIRDVRLWSFMLAQVCMNIGGFGLTWFLPTIITNLGFVGLPRNQLLVIPPSAAGIIAIVVAAYVFKRAWLPRPVLTLVIVALEIITFAIFLATRTRGAIYAACVLGTMLSACLAIPFWAWRTSSLKGTTGTAFAMSLQSGVGQLGGVIGPQIFRSKYAADRYRVSYAVCVGALWGCFLFNCLSWLSHSGLGEGCASY</sequence>
<evidence type="ECO:0000256" key="2">
    <source>
        <dbReference type="ARBA" id="ARBA00022448"/>
    </source>
</evidence>
<dbReference type="InterPro" id="IPR036259">
    <property type="entry name" value="MFS_trans_sf"/>
</dbReference>
<dbReference type="GO" id="GO:0016020">
    <property type="term" value="C:membrane"/>
    <property type="evidence" value="ECO:0007669"/>
    <property type="project" value="UniProtKB-SubCell"/>
</dbReference>
<dbReference type="PANTHER" id="PTHR43791:SF91">
    <property type="entry name" value="MAJOR FACILITATOR SUPERFAMILY (MFS) PROFILE DOMAIN-CONTAINING PROTEIN-RELATED"/>
    <property type="match status" value="1"/>
</dbReference>
<feature type="compositionally biased region" description="Polar residues" evidence="6">
    <location>
        <begin position="1"/>
        <end position="31"/>
    </location>
</feature>
<dbReference type="GO" id="GO:0022857">
    <property type="term" value="F:transmembrane transporter activity"/>
    <property type="evidence" value="ECO:0007669"/>
    <property type="project" value="InterPro"/>
</dbReference>
<dbReference type="VEuPathDB" id="FungiDB:PMAA_058280"/>
<feature type="transmembrane region" description="Helical" evidence="7">
    <location>
        <begin position="269"/>
        <end position="287"/>
    </location>
</feature>
<keyword evidence="9" id="KW-1185">Reference proteome</keyword>
<feature type="transmembrane region" description="Helical" evidence="7">
    <location>
        <begin position="227"/>
        <end position="249"/>
    </location>
</feature>
<evidence type="ECO:0000313" key="8">
    <source>
        <dbReference type="EMBL" id="EEA22048.1"/>
    </source>
</evidence>
<dbReference type="Gene3D" id="1.20.1250.20">
    <property type="entry name" value="MFS general substrate transporter like domains"/>
    <property type="match status" value="2"/>
</dbReference>
<dbReference type="HOGENOM" id="CLU_001265_0_0_1"/>
<dbReference type="PhylomeDB" id="B6QLS1"/>
<dbReference type="SUPFAM" id="SSF103473">
    <property type="entry name" value="MFS general substrate transporter"/>
    <property type="match status" value="2"/>
</dbReference>
<proteinExistence type="predicted"/>
<keyword evidence="5 7" id="KW-0472">Membrane</keyword>
<feature type="transmembrane region" description="Helical" evidence="7">
    <location>
        <begin position="386"/>
        <end position="407"/>
    </location>
</feature>
<keyword evidence="2" id="KW-0813">Transport</keyword>